<gene>
    <name evidence="2" type="ORF">DILT_LOCUS3252</name>
</gene>
<organism evidence="2 3">
    <name type="scientific">Dibothriocephalus latus</name>
    <name type="common">Fish tapeworm</name>
    <name type="synonym">Diphyllobothrium latum</name>
    <dbReference type="NCBI Taxonomy" id="60516"/>
    <lineage>
        <taxon>Eukaryota</taxon>
        <taxon>Metazoa</taxon>
        <taxon>Spiralia</taxon>
        <taxon>Lophotrochozoa</taxon>
        <taxon>Platyhelminthes</taxon>
        <taxon>Cestoda</taxon>
        <taxon>Eucestoda</taxon>
        <taxon>Diphyllobothriidea</taxon>
        <taxon>Diphyllobothriidae</taxon>
        <taxon>Dibothriocephalus</taxon>
    </lineage>
</organism>
<dbReference type="PROSITE" id="PS50055">
    <property type="entry name" value="TYR_PHOSPHATASE_PTP"/>
    <property type="match status" value="1"/>
</dbReference>
<dbReference type="Proteomes" id="UP000281553">
    <property type="component" value="Unassembled WGS sequence"/>
</dbReference>
<dbReference type="AlphaFoldDB" id="A0A3P6T0V2"/>
<dbReference type="InterPro" id="IPR029021">
    <property type="entry name" value="Prot-tyrosine_phosphatase-like"/>
</dbReference>
<dbReference type="GO" id="GO:0004725">
    <property type="term" value="F:protein tyrosine phosphatase activity"/>
    <property type="evidence" value="ECO:0007669"/>
    <property type="project" value="InterPro"/>
</dbReference>
<dbReference type="PANTHER" id="PTHR19134:SF561">
    <property type="entry name" value="PROTEIN TYROSINE PHOSPHATASE 36E, ISOFORM A"/>
    <property type="match status" value="1"/>
</dbReference>
<dbReference type="EMBL" id="UYRU01043363">
    <property type="protein sequence ID" value="VDK81582.1"/>
    <property type="molecule type" value="Genomic_DNA"/>
</dbReference>
<dbReference type="InterPro" id="IPR003595">
    <property type="entry name" value="Tyr_Pase_cat"/>
</dbReference>
<dbReference type="Pfam" id="PF00102">
    <property type="entry name" value="Y_phosphatase"/>
    <property type="match status" value="1"/>
</dbReference>
<evidence type="ECO:0000313" key="3">
    <source>
        <dbReference type="Proteomes" id="UP000281553"/>
    </source>
</evidence>
<dbReference type="SUPFAM" id="SSF52799">
    <property type="entry name" value="(Phosphotyrosine protein) phosphatases II"/>
    <property type="match status" value="1"/>
</dbReference>
<keyword evidence="3" id="KW-1185">Reference proteome</keyword>
<proteinExistence type="predicted"/>
<dbReference type="Gene3D" id="3.90.190.10">
    <property type="entry name" value="Protein tyrosine phosphatase superfamily"/>
    <property type="match status" value="1"/>
</dbReference>
<dbReference type="InterPro" id="IPR000242">
    <property type="entry name" value="PTP_cat"/>
</dbReference>
<protein>
    <recommendedName>
        <fullName evidence="1">Tyrosine-protein phosphatase domain-containing protein</fullName>
    </recommendedName>
</protein>
<reference evidence="2 3" key="1">
    <citation type="submission" date="2018-11" db="EMBL/GenBank/DDBJ databases">
        <authorList>
            <consortium name="Pathogen Informatics"/>
        </authorList>
    </citation>
    <scope>NUCLEOTIDE SEQUENCE [LARGE SCALE GENOMIC DNA]</scope>
</reference>
<feature type="domain" description="Tyrosine-protein phosphatase" evidence="1">
    <location>
        <begin position="1"/>
        <end position="88"/>
    </location>
</feature>
<accession>A0A3P6T0V2</accession>
<dbReference type="PANTHER" id="PTHR19134">
    <property type="entry name" value="RECEPTOR-TYPE TYROSINE-PROTEIN PHOSPHATASE"/>
    <property type="match status" value="1"/>
</dbReference>
<evidence type="ECO:0000259" key="1">
    <source>
        <dbReference type="PROSITE" id="PS50055"/>
    </source>
</evidence>
<evidence type="ECO:0000313" key="2">
    <source>
        <dbReference type="EMBL" id="VDK81582.1"/>
    </source>
</evidence>
<dbReference type="InterPro" id="IPR050348">
    <property type="entry name" value="Protein-Tyr_Phosphatase"/>
</dbReference>
<sequence>MLPVYLTETYAIHNKLTNKRIYPIKEVDGSGRTGTFICINELLDIIRQDVIGATVPVAQFALRLAAARPQMISCVEQYAFIYAVISEWVRSGGKTAVPVAMLPVAIEELKKPPKSGFGIGCCSSKYEAEFTQTTMILTKQNCKRIAAIPLEIYDGLDTKSSSKQLIQDSGPEK</sequence>
<dbReference type="OrthoDB" id="6144703at2759"/>
<name>A0A3P6T0V2_DIBLA</name>
<dbReference type="SMART" id="SM00404">
    <property type="entry name" value="PTPc_motif"/>
    <property type="match status" value="1"/>
</dbReference>